<evidence type="ECO:0000259" key="8">
    <source>
        <dbReference type="Pfam" id="PF23914"/>
    </source>
</evidence>
<reference evidence="12" key="2">
    <citation type="submission" date="2019-06" db="EMBL/GenBank/DDBJ databases">
        <title>Co-occurence of chitin degradation, pigmentation and bioactivity in marine Pseudoalteromonas.</title>
        <authorList>
            <person name="Sonnenschein E.C."/>
            <person name="Bech P.K."/>
        </authorList>
    </citation>
    <scope>NUCLEOTIDE SEQUENCE [LARGE SCALE GENOMIC DNA]</scope>
    <source>
        <strain evidence="12">S3790</strain>
    </source>
</reference>
<feature type="transmembrane region" description="Helical" evidence="6">
    <location>
        <begin position="97"/>
        <end position="116"/>
    </location>
</feature>
<evidence type="ECO:0000313" key="12">
    <source>
        <dbReference type="Proteomes" id="UP000307217"/>
    </source>
</evidence>
<keyword evidence="6" id="KW-0472">Membrane</keyword>
<dbReference type="NCBIfam" id="TIGR03142">
    <property type="entry name" value="cytochro_ccmI"/>
    <property type="match status" value="1"/>
</dbReference>
<reference evidence="9" key="3">
    <citation type="submission" date="2019-09" db="EMBL/GenBank/DDBJ databases">
        <title>Co-occurence of chitin degradation, pigmentation and bioactivity in marine Pseudoalteromonas.</title>
        <authorList>
            <person name="Sonnenschein E.C."/>
            <person name="Bech P.K."/>
        </authorList>
    </citation>
    <scope>NUCLEOTIDE SEQUENCE</scope>
    <source>
        <strain evidence="9">S3790</strain>
        <strain evidence="10 11">S3895</strain>
    </source>
</reference>
<evidence type="ECO:0000313" key="9">
    <source>
        <dbReference type="EMBL" id="TMO69529.1"/>
    </source>
</evidence>
<evidence type="ECO:0000256" key="2">
    <source>
        <dbReference type="ARBA" id="ARBA00022737"/>
    </source>
</evidence>
<dbReference type="AlphaFoldDB" id="A0A5S3VD54"/>
<comment type="caution">
    <text evidence="9">The sequence shown here is derived from an EMBL/GenBank/DDBJ whole genome shotgun (WGS) entry which is preliminary data.</text>
</comment>
<keyword evidence="6" id="KW-1133">Transmembrane helix</keyword>
<dbReference type="Pfam" id="PF23892">
    <property type="entry name" value="Ig_CycH"/>
    <property type="match status" value="1"/>
</dbReference>
<evidence type="ECO:0000256" key="5">
    <source>
        <dbReference type="PROSITE-ProRule" id="PRU00339"/>
    </source>
</evidence>
<dbReference type="SMART" id="SM00028">
    <property type="entry name" value="TPR"/>
    <property type="match status" value="1"/>
</dbReference>
<comment type="subcellular location">
    <subcellularLocation>
        <location evidence="1">Cell envelope</location>
    </subcellularLocation>
</comment>
<dbReference type="EMBL" id="PNBX01000015">
    <property type="protein sequence ID" value="TMO69529.1"/>
    <property type="molecule type" value="Genomic_DNA"/>
</dbReference>
<name>A0A5S3VD54_9GAMM</name>
<dbReference type="SUPFAM" id="SSF48452">
    <property type="entry name" value="TPR-like"/>
    <property type="match status" value="1"/>
</dbReference>
<dbReference type="PANTHER" id="PTHR47870:SF1">
    <property type="entry name" value="CYTOCHROME C-TYPE BIOGENESIS PROTEIN CCMH"/>
    <property type="match status" value="1"/>
</dbReference>
<dbReference type="PANTHER" id="PTHR47870">
    <property type="entry name" value="CYTOCHROME C-TYPE BIOGENESIS PROTEIN CCMH"/>
    <property type="match status" value="1"/>
</dbReference>
<gene>
    <name evidence="9" type="primary">ccmI</name>
    <name evidence="9" type="ORF">CWC19_05015</name>
    <name evidence="10" type="ORF">CWC20_10550</name>
</gene>
<keyword evidence="3" id="KW-0201">Cytochrome c-type biogenesis</keyword>
<keyword evidence="11" id="KW-1185">Reference proteome</keyword>
<keyword evidence="2" id="KW-0677">Repeat</keyword>
<dbReference type="Proteomes" id="UP000307164">
    <property type="component" value="Unassembled WGS sequence"/>
</dbReference>
<dbReference type="PROSITE" id="PS50293">
    <property type="entry name" value="TPR_REGION"/>
    <property type="match status" value="1"/>
</dbReference>
<evidence type="ECO:0000256" key="4">
    <source>
        <dbReference type="ARBA" id="ARBA00022803"/>
    </source>
</evidence>
<feature type="transmembrane region" description="Helical" evidence="6">
    <location>
        <begin position="6"/>
        <end position="27"/>
    </location>
</feature>
<feature type="domain" description="Cytochrome c-type biogenesis protein H Ig-like" evidence="7">
    <location>
        <begin position="309"/>
        <end position="416"/>
    </location>
</feature>
<evidence type="ECO:0000259" key="7">
    <source>
        <dbReference type="Pfam" id="PF23892"/>
    </source>
</evidence>
<dbReference type="InterPro" id="IPR017560">
    <property type="entry name" value="Cyt_c_biogenesis_CcmI"/>
</dbReference>
<evidence type="ECO:0000256" key="3">
    <source>
        <dbReference type="ARBA" id="ARBA00022748"/>
    </source>
</evidence>
<dbReference type="InterPro" id="IPR056413">
    <property type="entry name" value="TPR_CcmH_CycH"/>
</dbReference>
<dbReference type="PROSITE" id="PS50005">
    <property type="entry name" value="TPR"/>
    <property type="match status" value="1"/>
</dbReference>
<evidence type="ECO:0000256" key="6">
    <source>
        <dbReference type="SAM" id="Phobius"/>
    </source>
</evidence>
<reference evidence="11 12" key="1">
    <citation type="submission" date="2018-01" db="EMBL/GenBank/DDBJ databases">
        <authorList>
            <person name="Paulsen S."/>
            <person name="Gram L.K."/>
        </authorList>
    </citation>
    <scope>NUCLEOTIDE SEQUENCE [LARGE SCALE GENOMIC DNA]</scope>
    <source>
        <strain evidence="9 12">S3790</strain>
        <strain evidence="10 11">S3895</strain>
    </source>
</reference>
<evidence type="ECO:0000256" key="1">
    <source>
        <dbReference type="ARBA" id="ARBA00004196"/>
    </source>
</evidence>
<dbReference type="Gene3D" id="1.25.40.10">
    <property type="entry name" value="Tetratricopeptide repeat domain"/>
    <property type="match status" value="1"/>
</dbReference>
<evidence type="ECO:0000313" key="10">
    <source>
        <dbReference type="EMBL" id="TMO74371.1"/>
    </source>
</evidence>
<dbReference type="GO" id="GO:0017004">
    <property type="term" value="P:cytochrome complex assembly"/>
    <property type="evidence" value="ECO:0007669"/>
    <property type="project" value="UniProtKB-KW"/>
</dbReference>
<sequence>MNEMMTMWAMFTLLTVPALLFVVVPFLRKESILTLDHDANAERIDIYHQRLEELNQDLKSQRIEQTVHDESILELKQRLHHELSPEKQLNSRGNNRIFALTGVAFTLAVSGVFYSFTGSQTQIENWYGAIDKLPEYGERAVMQQGEPLSQNELQAFALGLRTKLANSGDDAVAWMLLGRVAMSLNDYTMAKQAFDKALQMNPDNNNILVNYSQVLLVEGSETGMNQAANMLSKVLRSEPSNIDAISLLALIAYERKDWVEAKTAFEVLLSTMTDSDPRYSMISQRIAEIDGQLVDEKQQATAEMTGPSLAVTVTLADNLIKSVPENATLFVFAKAVDGPRMPLAVEKLTDFNLPLMVTLDDSMAMMPNLKLSNFEQIVITARISLDNSVTISNGELEGQSEPITLTGSAQNHTVEISRVITSTGS</sequence>
<dbReference type="InterPro" id="IPR011990">
    <property type="entry name" value="TPR-like_helical_dom_sf"/>
</dbReference>
<dbReference type="InterPro" id="IPR056412">
    <property type="entry name" value="Ig_CycH"/>
</dbReference>
<organism evidence="9 12">
    <name type="scientific">Pseudoalteromonas aurantia</name>
    <dbReference type="NCBI Taxonomy" id="43654"/>
    <lineage>
        <taxon>Bacteria</taxon>
        <taxon>Pseudomonadati</taxon>
        <taxon>Pseudomonadota</taxon>
        <taxon>Gammaproteobacteria</taxon>
        <taxon>Alteromonadales</taxon>
        <taxon>Pseudoalteromonadaceae</taxon>
        <taxon>Pseudoalteromonas</taxon>
    </lineage>
</organism>
<keyword evidence="6" id="KW-0812">Transmembrane</keyword>
<keyword evidence="4 5" id="KW-0802">TPR repeat</keyword>
<dbReference type="OrthoDB" id="9776053at2"/>
<protein>
    <submittedName>
        <fullName evidence="9">C-type cytochrome biogenesis protein CcmI</fullName>
    </submittedName>
</protein>
<dbReference type="EMBL" id="PNBW01000048">
    <property type="protein sequence ID" value="TMO74371.1"/>
    <property type="molecule type" value="Genomic_DNA"/>
</dbReference>
<proteinExistence type="predicted"/>
<dbReference type="Proteomes" id="UP000307217">
    <property type="component" value="Unassembled WGS sequence"/>
</dbReference>
<evidence type="ECO:0000313" key="11">
    <source>
        <dbReference type="Proteomes" id="UP000307164"/>
    </source>
</evidence>
<feature type="domain" description="Cytochrome c-type biogenesis protein H TPR" evidence="8">
    <location>
        <begin position="122"/>
        <end position="279"/>
    </location>
</feature>
<dbReference type="GO" id="GO:0030313">
    <property type="term" value="C:cell envelope"/>
    <property type="evidence" value="ECO:0007669"/>
    <property type="project" value="UniProtKB-SubCell"/>
</dbReference>
<accession>A0A5S3VD54</accession>
<dbReference type="Pfam" id="PF23914">
    <property type="entry name" value="TPR_CcmH_CycH"/>
    <property type="match status" value="1"/>
</dbReference>
<dbReference type="InterPro" id="IPR019734">
    <property type="entry name" value="TPR_rpt"/>
</dbReference>
<feature type="repeat" description="TPR" evidence="5">
    <location>
        <begin position="171"/>
        <end position="204"/>
    </location>
</feature>
<dbReference type="InterPro" id="IPR051263">
    <property type="entry name" value="C-type_cytochrome_biogenesis"/>
</dbReference>